<dbReference type="KEGG" id="pib:BBD41_28705"/>
<proteinExistence type="predicted"/>
<dbReference type="Gene3D" id="1.20.1440.30">
    <property type="entry name" value="Biosynthetic Protein domain"/>
    <property type="match status" value="1"/>
</dbReference>
<reference evidence="1" key="1">
    <citation type="submission" date="2016-08" db="EMBL/GenBank/DDBJ databases">
        <title>Complete Genome Seqeunce of Paenibacillus sp. nov. IHBB 9852 from high altitute lake of Indian trans-Himalayas.</title>
        <authorList>
            <person name="Kiran S."/>
            <person name="Swarnkar M.K."/>
            <person name="Rana A."/>
            <person name="Tewari R."/>
            <person name="Gulati A."/>
        </authorList>
    </citation>
    <scope>NUCLEOTIDE SEQUENCE [LARGE SCALE GENOMIC DNA]</scope>
    <source>
        <strain evidence="1">IHBB 9852</strain>
    </source>
</reference>
<dbReference type="Gene3D" id="3.40.1660.10">
    <property type="entry name" value="EreA-like (biosynthetic domain)"/>
    <property type="match status" value="1"/>
</dbReference>
<dbReference type="RefSeq" id="WP_157929348.1">
    <property type="nucleotide sequence ID" value="NZ_CP016809.1"/>
</dbReference>
<sequence>MEEVRTNSDSAEEAVTQWIRSNAYAIATIDPQAPYTDLEPLANIFRNSTVIGIGESTRGARSAHQIYLIKDRLTRFLVEYLGFRTLFLETDWTVGMQLNEYLRTGKGDPEALLTAAWGPLQTEEVLDALCWMRSYNVQNPDDTIRVFGGYFGAGHVQVFDEVANYVRINAPEQLDELETHYLFLRPSGEIDKHVEWYSSQLNKQPFIDHARLAYQLIAKLPRNDGHELALQHSRFILGFYEYEGFESLDLDHRMANNMIWWQENTSDKVVYWGGIAHTAKDSLLATGRSAGSYLHEYFGSGYTSLGVTFHHGLGADYIPEPSAEFAEAVLGEVDLDSYLLNLNATQPDTVRAWLNTPTKIRVIGPYYDPEKDSTFHMVGPLAKWFDIIIHFQEITAARNLF</sequence>
<organism evidence="1">
    <name type="scientific">Paenibacillus ihbetae</name>
    <dbReference type="NCBI Taxonomy" id="1870820"/>
    <lineage>
        <taxon>Bacteria</taxon>
        <taxon>Bacillati</taxon>
        <taxon>Bacillota</taxon>
        <taxon>Bacilli</taxon>
        <taxon>Bacillales</taxon>
        <taxon>Paenibacillaceae</taxon>
        <taxon>Paenibacillus</taxon>
    </lineage>
</organism>
<dbReference type="AlphaFoldDB" id="A0A1B2E8D4"/>
<gene>
    <name evidence="1" type="ORF">BBD41_28705</name>
</gene>
<dbReference type="CDD" id="cd14728">
    <property type="entry name" value="Ere-like"/>
    <property type="match status" value="1"/>
</dbReference>
<dbReference type="Pfam" id="PF05139">
    <property type="entry name" value="Erythro_esteras"/>
    <property type="match status" value="1"/>
</dbReference>
<protein>
    <recommendedName>
        <fullName evidence="2">Erythromycin esterase</fullName>
    </recommendedName>
</protein>
<dbReference type="PANTHER" id="PTHR31299:SF0">
    <property type="entry name" value="ESTERASE, PUTATIVE (AFU_ORTHOLOGUE AFUA_1G05850)-RELATED"/>
    <property type="match status" value="1"/>
</dbReference>
<evidence type="ECO:0008006" key="2">
    <source>
        <dbReference type="Google" id="ProtNLM"/>
    </source>
</evidence>
<dbReference type="InterPro" id="IPR052036">
    <property type="entry name" value="Hydrolase/PRTase-associated"/>
</dbReference>
<dbReference type="EMBL" id="CP016809">
    <property type="protein sequence ID" value="ANY76236.1"/>
    <property type="molecule type" value="Genomic_DNA"/>
</dbReference>
<dbReference type="GO" id="GO:0046677">
    <property type="term" value="P:response to antibiotic"/>
    <property type="evidence" value="ECO:0007669"/>
    <property type="project" value="InterPro"/>
</dbReference>
<dbReference type="Gene3D" id="3.30.1870.10">
    <property type="entry name" value="EreA-like, domain 2"/>
    <property type="match status" value="1"/>
</dbReference>
<dbReference type="InterPro" id="IPR007815">
    <property type="entry name" value="Emycin_Estase"/>
</dbReference>
<name>A0A1B2E8D4_9BACL</name>
<dbReference type="SUPFAM" id="SSF159501">
    <property type="entry name" value="EreA/ChaN-like"/>
    <property type="match status" value="1"/>
</dbReference>
<evidence type="ECO:0000313" key="1">
    <source>
        <dbReference type="EMBL" id="ANY76236.1"/>
    </source>
</evidence>
<accession>A0A1B2E8D4</accession>
<dbReference type="PANTHER" id="PTHR31299">
    <property type="entry name" value="ESTERASE, PUTATIVE (AFU_ORTHOLOGUE AFUA_1G05850)-RELATED"/>
    <property type="match status" value="1"/>
</dbReference>